<dbReference type="OrthoDB" id="5411533at2759"/>
<keyword evidence="3 6" id="KW-0694">RNA-binding</keyword>
<dbReference type="InterPro" id="IPR040052">
    <property type="entry name" value="RBM17"/>
</dbReference>
<gene>
    <name evidence="10" type="ORF">CPB83DRAFT_806557</name>
</gene>
<reference evidence="10" key="1">
    <citation type="submission" date="2020-11" db="EMBL/GenBank/DDBJ databases">
        <authorList>
            <consortium name="DOE Joint Genome Institute"/>
            <person name="Ahrendt S."/>
            <person name="Riley R."/>
            <person name="Andreopoulos W."/>
            <person name="Labutti K."/>
            <person name="Pangilinan J."/>
            <person name="Ruiz-Duenas F.J."/>
            <person name="Barrasa J.M."/>
            <person name="Sanchez-Garcia M."/>
            <person name="Camarero S."/>
            <person name="Miyauchi S."/>
            <person name="Serrano A."/>
            <person name="Linde D."/>
            <person name="Babiker R."/>
            <person name="Drula E."/>
            <person name="Ayuso-Fernandez I."/>
            <person name="Pacheco R."/>
            <person name="Padilla G."/>
            <person name="Ferreira P."/>
            <person name="Barriuso J."/>
            <person name="Kellner H."/>
            <person name="Castanera R."/>
            <person name="Alfaro M."/>
            <person name="Ramirez L."/>
            <person name="Pisabarro A.G."/>
            <person name="Kuo A."/>
            <person name="Tritt A."/>
            <person name="Lipzen A."/>
            <person name="He G."/>
            <person name="Yan M."/>
            <person name="Ng V."/>
            <person name="Cullen D."/>
            <person name="Martin F."/>
            <person name="Rosso M.-N."/>
            <person name="Henrissat B."/>
            <person name="Hibbett D."/>
            <person name="Martinez A.T."/>
            <person name="Grigoriev I.V."/>
        </authorList>
    </citation>
    <scope>NUCLEOTIDE SEQUENCE</scope>
    <source>
        <strain evidence="10">CBS 506.95</strain>
    </source>
</reference>
<dbReference type="SUPFAM" id="SSF54928">
    <property type="entry name" value="RNA-binding domain, RBD"/>
    <property type="match status" value="1"/>
</dbReference>
<feature type="compositionally biased region" description="Basic and acidic residues" evidence="7">
    <location>
        <begin position="281"/>
        <end position="298"/>
    </location>
</feature>
<evidence type="ECO:0000256" key="3">
    <source>
        <dbReference type="ARBA" id="ARBA00022884"/>
    </source>
</evidence>
<evidence type="ECO:0000256" key="7">
    <source>
        <dbReference type="SAM" id="MobiDB-lite"/>
    </source>
</evidence>
<keyword evidence="11" id="KW-1185">Reference proteome</keyword>
<feature type="compositionally biased region" description="Low complexity" evidence="7">
    <location>
        <begin position="303"/>
        <end position="312"/>
    </location>
</feature>
<dbReference type="Pfam" id="PF01585">
    <property type="entry name" value="G-patch"/>
    <property type="match status" value="1"/>
</dbReference>
<evidence type="ECO:0000256" key="2">
    <source>
        <dbReference type="ARBA" id="ARBA00022664"/>
    </source>
</evidence>
<dbReference type="EMBL" id="MU157830">
    <property type="protein sequence ID" value="KAF9532928.1"/>
    <property type="molecule type" value="Genomic_DNA"/>
</dbReference>
<accession>A0A9P6ENA9</accession>
<dbReference type="InterPro" id="IPR000467">
    <property type="entry name" value="G_patch_dom"/>
</dbReference>
<dbReference type="AlphaFoldDB" id="A0A9P6ENA9"/>
<evidence type="ECO:0000259" key="8">
    <source>
        <dbReference type="PROSITE" id="PS50102"/>
    </source>
</evidence>
<dbReference type="InterPro" id="IPR000504">
    <property type="entry name" value="RRM_dom"/>
</dbReference>
<name>A0A9P6ENA9_9AGAR</name>
<evidence type="ECO:0000256" key="1">
    <source>
        <dbReference type="ARBA" id="ARBA00004123"/>
    </source>
</evidence>
<keyword evidence="2" id="KW-0507">mRNA processing</keyword>
<evidence type="ECO:0000313" key="10">
    <source>
        <dbReference type="EMBL" id="KAF9532928.1"/>
    </source>
</evidence>
<evidence type="ECO:0000313" key="11">
    <source>
        <dbReference type="Proteomes" id="UP000807306"/>
    </source>
</evidence>
<dbReference type="InterPro" id="IPR035979">
    <property type="entry name" value="RBD_domain_sf"/>
</dbReference>
<keyword evidence="4" id="KW-0508">mRNA splicing</keyword>
<dbReference type="SMART" id="SM00443">
    <property type="entry name" value="G_patch"/>
    <property type="match status" value="1"/>
</dbReference>
<organism evidence="10 11">
    <name type="scientific">Crepidotus variabilis</name>
    <dbReference type="NCBI Taxonomy" id="179855"/>
    <lineage>
        <taxon>Eukaryota</taxon>
        <taxon>Fungi</taxon>
        <taxon>Dikarya</taxon>
        <taxon>Basidiomycota</taxon>
        <taxon>Agaricomycotina</taxon>
        <taxon>Agaricomycetes</taxon>
        <taxon>Agaricomycetidae</taxon>
        <taxon>Agaricales</taxon>
        <taxon>Agaricineae</taxon>
        <taxon>Crepidotaceae</taxon>
        <taxon>Crepidotus</taxon>
    </lineage>
</organism>
<feature type="domain" description="G-patch" evidence="9">
    <location>
        <begin position="472"/>
        <end position="528"/>
    </location>
</feature>
<feature type="domain" description="RRM" evidence="8">
    <location>
        <begin position="567"/>
        <end position="654"/>
    </location>
</feature>
<proteinExistence type="predicted"/>
<dbReference type="PANTHER" id="PTHR13288">
    <property type="entry name" value="SPLICING FACTOR 45 SPF45"/>
    <property type="match status" value="1"/>
</dbReference>
<feature type="compositionally biased region" description="Pro residues" evidence="7">
    <location>
        <begin position="398"/>
        <end position="421"/>
    </location>
</feature>
<dbReference type="InterPro" id="IPR012677">
    <property type="entry name" value="Nucleotide-bd_a/b_plait_sf"/>
</dbReference>
<dbReference type="FunFam" id="3.30.70.330:FF:000382">
    <property type="entry name" value="G-patch domain-containing protein"/>
    <property type="match status" value="1"/>
</dbReference>
<dbReference type="GO" id="GO:0003723">
    <property type="term" value="F:RNA binding"/>
    <property type="evidence" value="ECO:0007669"/>
    <property type="project" value="UniProtKB-UniRule"/>
</dbReference>
<dbReference type="PANTHER" id="PTHR13288:SF8">
    <property type="entry name" value="SPLICING FACTOR 45"/>
    <property type="match status" value="1"/>
</dbReference>
<dbReference type="Proteomes" id="UP000807306">
    <property type="component" value="Unassembled WGS sequence"/>
</dbReference>
<evidence type="ECO:0000256" key="6">
    <source>
        <dbReference type="PROSITE-ProRule" id="PRU00176"/>
    </source>
</evidence>
<evidence type="ECO:0000256" key="5">
    <source>
        <dbReference type="ARBA" id="ARBA00023242"/>
    </source>
</evidence>
<feature type="compositionally biased region" description="Pro residues" evidence="7">
    <location>
        <begin position="337"/>
        <end position="353"/>
    </location>
</feature>
<evidence type="ECO:0000256" key="4">
    <source>
        <dbReference type="ARBA" id="ARBA00023187"/>
    </source>
</evidence>
<sequence length="666" mass="71095">MSGRAGGLYGGIQFSSGALYQSSVLPSKKEDVKESAEKQKATLVASAAPQRPSSNESSAPSAVTNITTTSVGGKPTTTAWSAALAFAPVRRNQVNKAKPTAPRLPAGAAVLGSVSLPAGSTSSTIPSTINTAALSSTAVVFAPPSLVDNTPAVAETTPRQQDSQTQGWGRKVKPPSMILDEDVNGFKNQGKKNQGGGGGKKKGRKNKNAPIIQTWDPLEPYDPMRPNDYNEYKLWRTKERIERRERFAEQRRLDERDRHGKRRRSGSYYSDSEGTEEDEDDRPRKTGRYETYDRWSREDDQDASAPAPAPMAVDRALTGDEAYQRRLAMSQGHAAPPSAPSPAPPTETGPGPVPTQTGDEAYLRRLAMSTMNASRAGLPPPSIYVPKVETPLDRNRSPSPPGHDLPFNPFAPPSVPPPPPAAAPIPVDFQAKAQAAAAIAARLAALGATAAANAAVETPAVSGEEDSEMPDQHNFASRMMAKWGHKEGQGLGADGSGIVNALVVEQVGAGKGKKGKANQKFGAGPSINPATGSGKGIGVGSKMGKIINNNEDAKTKEDRERFGDPSRVVVLTNMVGLDDIDDEDLRGEIGDECSKNGTVERVVVHPVYPRPSNLEEAVRIFVMFAGPVGAWKTVRELDGRYFGGRTVRARYYREKAFMKAELDSAL</sequence>
<feature type="region of interest" description="Disordered" evidence="7">
    <location>
        <begin position="149"/>
        <end position="421"/>
    </location>
</feature>
<protein>
    <recommendedName>
        <fullName evidence="12">G-patch domain-containing protein</fullName>
    </recommendedName>
</protein>
<dbReference type="SMART" id="SM00361">
    <property type="entry name" value="RRM_1"/>
    <property type="match status" value="1"/>
</dbReference>
<feature type="compositionally biased region" description="Basic and acidic residues" evidence="7">
    <location>
        <begin position="27"/>
        <end position="40"/>
    </location>
</feature>
<dbReference type="Gene3D" id="3.30.70.330">
    <property type="match status" value="1"/>
</dbReference>
<dbReference type="PROSITE" id="PS50174">
    <property type="entry name" value="G_PATCH"/>
    <property type="match status" value="1"/>
</dbReference>
<dbReference type="PROSITE" id="PS50102">
    <property type="entry name" value="RRM"/>
    <property type="match status" value="1"/>
</dbReference>
<feature type="region of interest" description="Disordered" evidence="7">
    <location>
        <begin position="25"/>
        <end position="75"/>
    </location>
</feature>
<comment type="subcellular location">
    <subcellularLocation>
        <location evidence="1">Nucleus</location>
    </subcellularLocation>
</comment>
<feature type="compositionally biased region" description="Polar residues" evidence="7">
    <location>
        <begin position="51"/>
        <end position="66"/>
    </location>
</feature>
<keyword evidence="5" id="KW-0539">Nucleus</keyword>
<feature type="compositionally biased region" description="Polar residues" evidence="7">
    <location>
        <begin position="157"/>
        <end position="167"/>
    </location>
</feature>
<dbReference type="InterPro" id="IPR003954">
    <property type="entry name" value="RRM_euk-type"/>
</dbReference>
<feature type="compositionally biased region" description="Basic and acidic residues" evidence="7">
    <location>
        <begin position="228"/>
        <end position="258"/>
    </location>
</feature>
<comment type="caution">
    <text evidence="10">The sequence shown here is derived from an EMBL/GenBank/DDBJ whole genome shotgun (WGS) entry which is preliminary data.</text>
</comment>
<dbReference type="GO" id="GO:0071011">
    <property type="term" value="C:precatalytic spliceosome"/>
    <property type="evidence" value="ECO:0007669"/>
    <property type="project" value="TreeGrafter"/>
</dbReference>
<evidence type="ECO:0000259" key="9">
    <source>
        <dbReference type="PROSITE" id="PS50174"/>
    </source>
</evidence>
<feature type="region of interest" description="Disordered" evidence="7">
    <location>
        <begin position="513"/>
        <end position="534"/>
    </location>
</feature>
<dbReference type="CDD" id="cd12374">
    <property type="entry name" value="RRM_UHM_SPF45_PUF60"/>
    <property type="match status" value="1"/>
</dbReference>
<evidence type="ECO:0008006" key="12">
    <source>
        <dbReference type="Google" id="ProtNLM"/>
    </source>
</evidence>
<dbReference type="GO" id="GO:0045292">
    <property type="term" value="P:mRNA cis splicing, via spliceosome"/>
    <property type="evidence" value="ECO:0007669"/>
    <property type="project" value="InterPro"/>
</dbReference>